<evidence type="ECO:0000313" key="2">
    <source>
        <dbReference type="EMBL" id="OGM20750.1"/>
    </source>
</evidence>
<proteinExistence type="predicted"/>
<comment type="caution">
    <text evidence="2">The sequence shown here is derived from an EMBL/GenBank/DDBJ whole genome shotgun (WGS) entry which is preliminary data.</text>
</comment>
<protein>
    <recommendedName>
        <fullName evidence="1">PIN domain-containing protein</fullName>
    </recommendedName>
</protein>
<evidence type="ECO:0000259" key="1">
    <source>
        <dbReference type="SMART" id="SM00670"/>
    </source>
</evidence>
<dbReference type="SMART" id="SM00670">
    <property type="entry name" value="PINc"/>
    <property type="match status" value="1"/>
</dbReference>
<gene>
    <name evidence="2" type="ORF">A2714_03660</name>
</gene>
<dbReference type="Pfam" id="PF01850">
    <property type="entry name" value="PIN"/>
    <property type="match status" value="1"/>
</dbReference>
<reference evidence="2 3" key="1">
    <citation type="journal article" date="2016" name="Nat. Commun.">
        <title>Thousands of microbial genomes shed light on interconnected biogeochemical processes in an aquifer system.</title>
        <authorList>
            <person name="Anantharaman K."/>
            <person name="Brown C.T."/>
            <person name="Hug L.A."/>
            <person name="Sharon I."/>
            <person name="Castelle C.J."/>
            <person name="Probst A.J."/>
            <person name="Thomas B.C."/>
            <person name="Singh A."/>
            <person name="Wilkins M.J."/>
            <person name="Karaoz U."/>
            <person name="Brodie E.L."/>
            <person name="Williams K.H."/>
            <person name="Hubbard S.S."/>
            <person name="Banfield J.F."/>
        </authorList>
    </citation>
    <scope>NUCLEOTIDE SEQUENCE [LARGE SCALE GENOMIC DNA]</scope>
</reference>
<feature type="domain" description="PIN" evidence="1">
    <location>
        <begin position="1"/>
        <end position="117"/>
    </location>
</feature>
<dbReference type="InterPro" id="IPR041705">
    <property type="entry name" value="PIN_Sll0205"/>
</dbReference>
<dbReference type="InterPro" id="IPR002716">
    <property type="entry name" value="PIN_dom"/>
</dbReference>
<accession>A0A1F7Y0M4</accession>
<name>A0A1F7Y0M4_9BACT</name>
<sequence length="124" mass="14734">MKYLLDTHVFIWWLEADQRLSQNLKRIIDNPNNIKFVSVATFWEIIIKVHTKKLFLKTPVKNILKNFEFETLEINLKHVLGLEKLPDYHKDPFDRMLIAQAKVEDCTLITNDPKIQKYKVKIVG</sequence>
<dbReference type="AlphaFoldDB" id="A0A1F7Y0M4"/>
<dbReference type="Proteomes" id="UP000178419">
    <property type="component" value="Unassembled WGS sequence"/>
</dbReference>
<dbReference type="PANTHER" id="PTHR36173:SF2">
    <property type="entry name" value="RIBONUCLEASE VAPC16"/>
    <property type="match status" value="1"/>
</dbReference>
<dbReference type="InterPro" id="IPR029060">
    <property type="entry name" value="PIN-like_dom_sf"/>
</dbReference>
<dbReference type="PANTHER" id="PTHR36173">
    <property type="entry name" value="RIBONUCLEASE VAPC16-RELATED"/>
    <property type="match status" value="1"/>
</dbReference>
<evidence type="ECO:0000313" key="3">
    <source>
        <dbReference type="Proteomes" id="UP000178419"/>
    </source>
</evidence>
<dbReference type="SUPFAM" id="SSF88723">
    <property type="entry name" value="PIN domain-like"/>
    <property type="match status" value="1"/>
</dbReference>
<dbReference type="Gene3D" id="3.40.50.1010">
    <property type="entry name" value="5'-nuclease"/>
    <property type="match status" value="1"/>
</dbReference>
<dbReference type="EMBL" id="MGGE01000035">
    <property type="protein sequence ID" value="OGM20750.1"/>
    <property type="molecule type" value="Genomic_DNA"/>
</dbReference>
<organism evidence="2 3">
    <name type="scientific">Candidatus Woesebacteria bacterium RIFCSPHIGHO2_01_FULL_38_9</name>
    <dbReference type="NCBI Taxonomy" id="1802492"/>
    <lineage>
        <taxon>Bacteria</taxon>
        <taxon>Candidatus Woeseibacteriota</taxon>
    </lineage>
</organism>
<dbReference type="CDD" id="cd09872">
    <property type="entry name" value="PIN_Sll0205-like"/>
    <property type="match status" value="1"/>
</dbReference>
<dbReference type="InterPro" id="IPR052919">
    <property type="entry name" value="TA_system_RNase"/>
</dbReference>